<dbReference type="GO" id="GO:0005737">
    <property type="term" value="C:cytoplasm"/>
    <property type="evidence" value="ECO:0007669"/>
    <property type="project" value="TreeGrafter"/>
</dbReference>
<proteinExistence type="predicted"/>
<evidence type="ECO:0000259" key="2">
    <source>
        <dbReference type="Pfam" id="PF19112"/>
    </source>
</evidence>
<name>A0A7I7K0C6_9MYCO</name>
<dbReference type="SUPFAM" id="SSF55961">
    <property type="entry name" value="Bet v1-like"/>
    <property type="match status" value="1"/>
</dbReference>
<dbReference type="InterPro" id="IPR050584">
    <property type="entry name" value="Cholesterol_7-desaturase"/>
</dbReference>
<dbReference type="Gene3D" id="3.90.380.10">
    <property type="entry name" value="Naphthalene 1,2-dioxygenase Alpha Subunit, Chain A, domain 1"/>
    <property type="match status" value="1"/>
</dbReference>
<gene>
    <name evidence="3" type="ORF">MDUV_19140</name>
</gene>
<dbReference type="PANTHER" id="PTHR21266:SF60">
    <property type="entry name" value="3-KETOSTEROID-9-ALPHA-MONOOXYGENASE, OXYGENASE COMPONENT"/>
    <property type="match status" value="1"/>
</dbReference>
<dbReference type="Proteomes" id="UP000467006">
    <property type="component" value="Chromosome"/>
</dbReference>
<protein>
    <recommendedName>
        <fullName evidence="2">Vanillate O-demethylase oxygenase-like C-terminal catalytic domain-containing protein</fullName>
    </recommendedName>
</protein>
<dbReference type="EMBL" id="AP022563">
    <property type="protein sequence ID" value="BBX17054.1"/>
    <property type="molecule type" value="Genomic_DNA"/>
</dbReference>
<dbReference type="PANTHER" id="PTHR21266">
    <property type="entry name" value="IRON-SULFUR DOMAIN CONTAINING PROTEIN"/>
    <property type="match status" value="1"/>
</dbReference>
<keyword evidence="4" id="KW-1185">Reference proteome</keyword>
<dbReference type="KEGG" id="mdu:MDUV_19140"/>
<organism evidence="3 4">
    <name type="scientific">Mycolicibacterium duvalii</name>
    <dbReference type="NCBI Taxonomy" id="39688"/>
    <lineage>
        <taxon>Bacteria</taxon>
        <taxon>Bacillati</taxon>
        <taxon>Actinomycetota</taxon>
        <taxon>Actinomycetes</taxon>
        <taxon>Mycobacteriales</taxon>
        <taxon>Mycobacteriaceae</taxon>
        <taxon>Mycolicibacterium</taxon>
    </lineage>
</organism>
<evidence type="ECO:0000313" key="3">
    <source>
        <dbReference type="EMBL" id="BBX17054.1"/>
    </source>
</evidence>
<dbReference type="GO" id="GO:0016491">
    <property type="term" value="F:oxidoreductase activity"/>
    <property type="evidence" value="ECO:0007669"/>
    <property type="project" value="UniProtKB-KW"/>
</dbReference>
<dbReference type="Pfam" id="PF19112">
    <property type="entry name" value="VanA_C"/>
    <property type="match status" value="1"/>
</dbReference>
<feature type="domain" description="Vanillate O-demethylase oxygenase-like C-terminal catalytic" evidence="2">
    <location>
        <begin position="129"/>
        <end position="310"/>
    </location>
</feature>
<reference evidence="3 4" key="1">
    <citation type="journal article" date="2019" name="Emerg. Microbes Infect.">
        <title>Comprehensive subspecies identification of 175 nontuberculous mycobacteria species based on 7547 genomic profiles.</title>
        <authorList>
            <person name="Matsumoto Y."/>
            <person name="Kinjo T."/>
            <person name="Motooka D."/>
            <person name="Nabeya D."/>
            <person name="Jung N."/>
            <person name="Uechi K."/>
            <person name="Horii T."/>
            <person name="Iida T."/>
            <person name="Fujita J."/>
            <person name="Nakamura S."/>
        </authorList>
    </citation>
    <scope>NUCLEOTIDE SEQUENCE [LARGE SCALE GENOMIC DNA]</scope>
    <source>
        <strain evidence="3 4">JCM 6396</strain>
    </source>
</reference>
<dbReference type="InterPro" id="IPR044043">
    <property type="entry name" value="VanA_C_cat"/>
</dbReference>
<sequence>MTTAAPQRTKAPSRFHPGGFALRDTWFPLVHTQHVGRRPLRRAIHGAPVIFWRDGARVRATEDMPDTPPQFRRQGELTGGSGDYITHERYGYTWVWYGDPRNASIDLIPQVPHLPIEGMPKRFQKTVVFDCTYELVAENLLDLTHADFLHSKLTGDSLSEDDVVEVESTSEVVTMIRTAHGRPIPDAQKAMAKGATTQNIRVVTVTHVRSGLCVLHGDFNPGMSMRMLHPCNPETATRTRTPVTYNPMYLPSIARQLFSHTSHIVGRQDNWAVRKQNANYLEAGDDRDLSSRFDKAGLRYRKLYSALVERQKSGDYSYLADGDPGRDVSEALGLNSRA</sequence>
<evidence type="ECO:0000313" key="4">
    <source>
        <dbReference type="Proteomes" id="UP000467006"/>
    </source>
</evidence>
<keyword evidence="1" id="KW-0560">Oxidoreductase</keyword>
<dbReference type="AlphaFoldDB" id="A0A7I7K0C6"/>
<evidence type="ECO:0000256" key="1">
    <source>
        <dbReference type="ARBA" id="ARBA00023002"/>
    </source>
</evidence>
<accession>A0A7I7K0C6</accession>